<dbReference type="PANTHER" id="PTHR43279:SF1">
    <property type="entry name" value="CATECHOL-2,3-DIOXYGENASE"/>
    <property type="match status" value="1"/>
</dbReference>
<dbReference type="Pfam" id="PF00903">
    <property type="entry name" value="Glyoxalase"/>
    <property type="match status" value="2"/>
</dbReference>
<dbReference type="InterPro" id="IPR004360">
    <property type="entry name" value="Glyas_Fos-R_dOase_dom"/>
</dbReference>
<dbReference type="PROSITE" id="PS51819">
    <property type="entry name" value="VOC"/>
    <property type="match status" value="2"/>
</dbReference>
<dbReference type="InterPro" id="IPR018146">
    <property type="entry name" value="Glyoxalase_1_CS"/>
</dbReference>
<dbReference type="InterPro" id="IPR029068">
    <property type="entry name" value="Glyas_Bleomycin-R_OHBP_Dase"/>
</dbReference>
<organism evidence="3 4">
    <name type="scientific">Virgibacillus tibetensis</name>
    <dbReference type="NCBI Taxonomy" id="3042313"/>
    <lineage>
        <taxon>Bacteria</taxon>
        <taxon>Bacillati</taxon>
        <taxon>Bacillota</taxon>
        <taxon>Bacilli</taxon>
        <taxon>Bacillales</taxon>
        <taxon>Bacillaceae</taxon>
        <taxon>Virgibacillus</taxon>
    </lineage>
</organism>
<reference evidence="3 4" key="1">
    <citation type="journal article" date="2024" name="Int. J. Syst. Evol. Microbiol.">
        <title>Virgibacillus tibetensis sp. nov., isolated from salt lake on the Tibetan Plateau of China.</title>
        <authorList>
            <person name="Phurbu D."/>
            <person name="Liu Z.-X."/>
            <person name="Wang R."/>
            <person name="Zheng Y.-Y."/>
            <person name="Liu H.-C."/>
            <person name="Zhou Y.-G."/>
            <person name="Yu Y.-J."/>
            <person name="Li A.-H."/>
        </authorList>
    </citation>
    <scope>NUCLEOTIDE SEQUENCE [LARGE SCALE GENOMIC DNA]</scope>
    <source>
        <strain evidence="3 4">C22-A2</strain>
    </source>
</reference>
<dbReference type="PANTHER" id="PTHR43279">
    <property type="entry name" value="CATECHOL-2,3-DIOXYGENASE"/>
    <property type="match status" value="1"/>
</dbReference>
<dbReference type="EMBL" id="JARZFX010000015">
    <property type="protein sequence ID" value="MEC5425525.1"/>
    <property type="molecule type" value="Genomic_DNA"/>
</dbReference>
<dbReference type="CDD" id="cd07255">
    <property type="entry name" value="VOC_BsCatE_like_N"/>
    <property type="match status" value="1"/>
</dbReference>
<protein>
    <submittedName>
        <fullName evidence="3">VOC family protein</fullName>
    </submittedName>
</protein>
<feature type="domain" description="VOC" evidence="2">
    <location>
        <begin position="169"/>
        <end position="284"/>
    </location>
</feature>
<gene>
    <name evidence="3" type="ORF">QGM71_18765</name>
</gene>
<feature type="domain" description="VOC" evidence="2">
    <location>
        <begin position="12"/>
        <end position="128"/>
    </location>
</feature>
<comment type="caution">
    <text evidence="3">The sequence shown here is derived from an EMBL/GenBank/DDBJ whole genome shotgun (WGS) entry which is preliminary data.</text>
</comment>
<evidence type="ECO:0000256" key="1">
    <source>
        <dbReference type="ARBA" id="ARBA00022723"/>
    </source>
</evidence>
<keyword evidence="1" id="KW-0479">Metal-binding</keyword>
<dbReference type="CDD" id="cd16359">
    <property type="entry name" value="VOC_BsCatE_like_C"/>
    <property type="match status" value="1"/>
</dbReference>
<proteinExistence type="predicted"/>
<dbReference type="SUPFAM" id="SSF54593">
    <property type="entry name" value="Glyoxalase/Bleomycin resistance protein/Dihydroxybiphenyl dioxygenase"/>
    <property type="match status" value="2"/>
</dbReference>
<keyword evidence="4" id="KW-1185">Reference proteome</keyword>
<evidence type="ECO:0000259" key="2">
    <source>
        <dbReference type="PROSITE" id="PS51819"/>
    </source>
</evidence>
<dbReference type="InterPro" id="IPR037523">
    <property type="entry name" value="VOC_core"/>
</dbReference>
<dbReference type="Proteomes" id="UP001335737">
    <property type="component" value="Unassembled WGS sequence"/>
</dbReference>
<dbReference type="Gene3D" id="3.10.180.10">
    <property type="entry name" value="2,3-Dihydroxybiphenyl 1,2-Dioxygenase, domain 1"/>
    <property type="match status" value="2"/>
</dbReference>
<sequence>MEKIFFEKPTTFVGEVTINVTNLDKALTFYQTIIGFKILKQTDSKAVLTADGITPLLTLIQPDDVIAKEGKTTGLFHFAILLPTRADLSAFLKHIIQTGTQLGASDHYVSEALYLSDPDGNGIEVYRDRPSSEWDWSDDQVAMATEQLDGEGLLAESNQEWNGLPSDTVMGHIHLHVADLEKTEEFYTKGLGFKVVTKYPGALFTSTGNYHHHIGLNVWNGVGAPPPKKNSAGLNWFTLIYPDEDARAKVVAQLGQLGASVVNEQDSMVVDDPSGNSIHLNVGE</sequence>
<dbReference type="PROSITE" id="PS00934">
    <property type="entry name" value="GLYOXALASE_I_1"/>
    <property type="match status" value="1"/>
</dbReference>
<accession>A0ABU6KK42</accession>
<name>A0ABU6KK42_9BACI</name>
<dbReference type="RefSeq" id="WP_327609062.1">
    <property type="nucleotide sequence ID" value="NZ_JARZFX010000015.1"/>
</dbReference>
<evidence type="ECO:0000313" key="3">
    <source>
        <dbReference type="EMBL" id="MEC5425525.1"/>
    </source>
</evidence>
<evidence type="ECO:0000313" key="4">
    <source>
        <dbReference type="Proteomes" id="UP001335737"/>
    </source>
</evidence>